<keyword evidence="5" id="KW-0999">Mitochondrion inner membrane</keyword>
<dbReference type="AlphaFoldDB" id="A0A087VX57"/>
<protein>
    <recommendedName>
        <fullName evidence="3">Transmembrane protein 186</fullName>
    </recommendedName>
</protein>
<keyword evidence="11" id="KW-1185">Reference proteome</keyword>
<evidence type="ECO:0000256" key="4">
    <source>
        <dbReference type="ARBA" id="ARBA00022692"/>
    </source>
</evidence>
<name>A0A087VX57_ECHMU</name>
<dbReference type="PANTHER" id="PTHR13603">
    <property type="entry name" value="TRANSMEMBRANE PROTEIN 186"/>
    <property type="match status" value="1"/>
</dbReference>
<feature type="transmembrane region" description="Helical" evidence="9">
    <location>
        <begin position="105"/>
        <end position="124"/>
    </location>
</feature>
<evidence type="ECO:0000256" key="9">
    <source>
        <dbReference type="SAM" id="Phobius"/>
    </source>
</evidence>
<dbReference type="OMA" id="WGMRRNV"/>
<gene>
    <name evidence="10" type="ORF">EmuJ_000059600</name>
</gene>
<dbReference type="Proteomes" id="UP000017246">
    <property type="component" value="Unassembled WGS sequence"/>
</dbReference>
<proteinExistence type="inferred from homology"/>
<keyword evidence="4 9" id="KW-0812">Transmembrane</keyword>
<keyword evidence="6 9" id="KW-1133">Transmembrane helix</keyword>
<reference evidence="10" key="1">
    <citation type="journal article" date="2013" name="Nature">
        <title>The genomes of four tapeworm species reveal adaptations to parasitism.</title>
        <authorList>
            <person name="Tsai I.J."/>
            <person name="Zarowiecki M."/>
            <person name="Holroyd N."/>
            <person name="Garciarrubio A."/>
            <person name="Sanchez-Flores A."/>
            <person name="Brooks K.L."/>
            <person name="Tracey A."/>
            <person name="Bobes R.J."/>
            <person name="Fragoso G."/>
            <person name="Sciutto E."/>
            <person name="Aslett M."/>
            <person name="Beasley H."/>
            <person name="Bennett H.M."/>
            <person name="Cai J."/>
            <person name="Camicia F."/>
            <person name="Clark R."/>
            <person name="Cucher M."/>
            <person name="De Silva N."/>
            <person name="Day T.A."/>
            <person name="Deplazes P."/>
            <person name="Estrada K."/>
            <person name="Fernandez C."/>
            <person name="Holland P.W."/>
            <person name="Hou J."/>
            <person name="Hu S."/>
            <person name="Huckvale T."/>
            <person name="Hung S.S."/>
            <person name="Kamenetzky L."/>
            <person name="Keane J.A."/>
            <person name="Kiss F."/>
            <person name="Koziol U."/>
            <person name="Lambert O."/>
            <person name="Liu K."/>
            <person name="Luo X."/>
            <person name="Luo Y."/>
            <person name="Macchiaroli N."/>
            <person name="Nichol S."/>
            <person name="Paps J."/>
            <person name="Parkinson J."/>
            <person name="Pouchkina-Stantcheva N."/>
            <person name="Riddiford N."/>
            <person name="Rosenzvit M."/>
            <person name="Salinas G."/>
            <person name="Wasmuth J.D."/>
            <person name="Zamanian M."/>
            <person name="Zheng Y."/>
            <person name="Cai X."/>
            <person name="Soberon X."/>
            <person name="Olson P.D."/>
            <person name="Laclette J.P."/>
            <person name="Brehm K."/>
            <person name="Berriman M."/>
            <person name="Garciarrubio A."/>
            <person name="Bobes R.J."/>
            <person name="Fragoso G."/>
            <person name="Sanchez-Flores A."/>
            <person name="Estrada K."/>
            <person name="Cevallos M.A."/>
            <person name="Morett E."/>
            <person name="Gonzalez V."/>
            <person name="Portillo T."/>
            <person name="Ochoa-Leyva A."/>
            <person name="Jose M.V."/>
            <person name="Sciutto E."/>
            <person name="Landa A."/>
            <person name="Jimenez L."/>
            <person name="Valdes V."/>
            <person name="Carrero J.C."/>
            <person name="Larralde C."/>
            <person name="Morales-Montor J."/>
            <person name="Limon-Lason J."/>
            <person name="Soberon X."/>
            <person name="Laclette J.P."/>
        </authorList>
    </citation>
    <scope>NUCLEOTIDE SEQUENCE [LARGE SCALE GENOMIC DNA]</scope>
</reference>
<reference evidence="10" key="2">
    <citation type="submission" date="2015-11" db="EMBL/GenBank/DDBJ databases">
        <authorList>
            <person name="Zhang Y."/>
            <person name="Guo Z."/>
        </authorList>
    </citation>
    <scope>NUCLEOTIDE SEQUENCE</scope>
</reference>
<organism evidence="10 11">
    <name type="scientific">Echinococcus multilocularis</name>
    <name type="common">Fox tapeworm</name>
    <dbReference type="NCBI Taxonomy" id="6211"/>
    <lineage>
        <taxon>Eukaryota</taxon>
        <taxon>Metazoa</taxon>
        <taxon>Spiralia</taxon>
        <taxon>Lophotrochozoa</taxon>
        <taxon>Platyhelminthes</taxon>
        <taxon>Cestoda</taxon>
        <taxon>Eucestoda</taxon>
        <taxon>Cyclophyllidea</taxon>
        <taxon>Taeniidae</taxon>
        <taxon>Echinococcus</taxon>
    </lineage>
</organism>
<keyword evidence="8 9" id="KW-0472">Membrane</keyword>
<evidence type="ECO:0000256" key="6">
    <source>
        <dbReference type="ARBA" id="ARBA00022989"/>
    </source>
</evidence>
<evidence type="ECO:0000256" key="1">
    <source>
        <dbReference type="ARBA" id="ARBA00004448"/>
    </source>
</evidence>
<dbReference type="STRING" id="6211.A0A087VX57"/>
<comment type="subcellular location">
    <subcellularLocation>
        <location evidence="1">Mitochondrion inner membrane</location>
        <topology evidence="1">Multi-pass membrane protein</topology>
    </subcellularLocation>
</comment>
<evidence type="ECO:0000256" key="3">
    <source>
        <dbReference type="ARBA" id="ARBA00014604"/>
    </source>
</evidence>
<feature type="transmembrane region" description="Helical" evidence="9">
    <location>
        <begin position="136"/>
        <end position="156"/>
    </location>
</feature>
<evidence type="ECO:0000313" key="11">
    <source>
        <dbReference type="Proteomes" id="UP000017246"/>
    </source>
</evidence>
<comment type="similarity">
    <text evidence="2">Belongs to the TMEM186 family.</text>
</comment>
<dbReference type="GO" id="GO:0005743">
    <property type="term" value="C:mitochondrial inner membrane"/>
    <property type="evidence" value="ECO:0007669"/>
    <property type="project" value="UniProtKB-SubCell"/>
</dbReference>
<dbReference type="PANTHER" id="PTHR13603:SF1">
    <property type="entry name" value="TRANSMEMBRANE PROTEIN 186"/>
    <property type="match status" value="1"/>
</dbReference>
<evidence type="ECO:0000256" key="7">
    <source>
        <dbReference type="ARBA" id="ARBA00023128"/>
    </source>
</evidence>
<evidence type="ECO:0000256" key="8">
    <source>
        <dbReference type="ARBA" id="ARBA00023136"/>
    </source>
</evidence>
<accession>A0A087VX57</accession>
<evidence type="ECO:0000313" key="10">
    <source>
        <dbReference type="EMBL" id="CDI96868.1"/>
    </source>
</evidence>
<dbReference type="EMBL" id="LN902843">
    <property type="protein sequence ID" value="CDI96868.1"/>
    <property type="molecule type" value="Genomic_DNA"/>
</dbReference>
<keyword evidence="7" id="KW-0496">Mitochondrion</keyword>
<evidence type="ECO:0000256" key="2">
    <source>
        <dbReference type="ARBA" id="ARBA00007020"/>
    </source>
</evidence>
<sequence length="252" mass="28180">MVSVTIGKKLSSNGLLYSVSSMGHLRVLHVSLRLKCSVSRLKPFRKPLQSGGGITLNDVADVRMRGVDMTQSEIDFLTKDYGHPDEWQLIYRLRAMPIAQAFSRLKLLLTFSLAVGTSMSMVGHLVDLVDVELCRFLFAASLFSLCTLCVFSFYSTKVIGVISQNKSTGLLRLGLLNFWGMRRNVVVHPEQLLPAADLSDSDKKRTVRVGLTGDILNLKYPKIRSLYISSLTGQIGDCTLFEKYVGRMRRKL</sequence>
<dbReference type="InterPro" id="IPR026571">
    <property type="entry name" value="Tmem186"/>
</dbReference>
<evidence type="ECO:0000256" key="5">
    <source>
        <dbReference type="ARBA" id="ARBA00022792"/>
    </source>
</evidence>
<dbReference type="OrthoDB" id="6147888at2759"/>